<reference evidence="1 2" key="1">
    <citation type="submission" date="2020-08" db="EMBL/GenBank/DDBJ databases">
        <title>Genomic Encyclopedia of Type Strains, Phase IV (KMG-V): Genome sequencing to study the core and pangenomes of soil and plant-associated prokaryotes.</title>
        <authorList>
            <person name="Whitman W."/>
        </authorList>
    </citation>
    <scope>NUCLEOTIDE SEQUENCE [LARGE SCALE GENOMIC DNA]</scope>
    <source>
        <strain evidence="1 2">B3ACCR2</strain>
    </source>
</reference>
<evidence type="ECO:0000313" key="2">
    <source>
        <dbReference type="Proteomes" id="UP000590811"/>
    </source>
</evidence>
<dbReference type="RefSeq" id="WP_184510746.1">
    <property type="nucleotide sequence ID" value="NZ_JACHVT010000006.1"/>
</dbReference>
<evidence type="ECO:0000313" key="1">
    <source>
        <dbReference type="EMBL" id="MBB2987603.1"/>
    </source>
</evidence>
<protein>
    <submittedName>
        <fullName evidence="1">Uncharacterized protein</fullName>
    </submittedName>
</protein>
<dbReference type="EMBL" id="JACHVT010000006">
    <property type="protein sequence ID" value="MBB2987603.1"/>
    <property type="molecule type" value="Genomic_DNA"/>
</dbReference>
<dbReference type="Proteomes" id="UP000590811">
    <property type="component" value="Unassembled WGS sequence"/>
</dbReference>
<organism evidence="1 2">
    <name type="scientific">Terracoccus luteus</name>
    <dbReference type="NCBI Taxonomy" id="53356"/>
    <lineage>
        <taxon>Bacteria</taxon>
        <taxon>Bacillati</taxon>
        <taxon>Actinomycetota</taxon>
        <taxon>Actinomycetes</taxon>
        <taxon>Micrococcales</taxon>
        <taxon>Intrasporangiaceae</taxon>
        <taxon>Terracoccus</taxon>
    </lineage>
</organism>
<proteinExistence type="predicted"/>
<sequence length="176" mass="20236">MDLFKIQHELIADRTSGAWYRINIAGPFFHYRWTWGDGPDGGFSHVIGEHRSYAVCREEPSLTMAWGMDIHDREERRDMHFDWAKKFVNPSVRLFWVDFFWNNALIDRVELCSIDGGHGTIPVPTHDLQVTRFEEAAAFLVHDLDGGPNHDNPGRYLDGLGVTRISDEDRWGAGHA</sequence>
<name>A0A839PWY8_9MICO</name>
<comment type="caution">
    <text evidence="1">The sequence shown here is derived from an EMBL/GenBank/DDBJ whole genome shotgun (WGS) entry which is preliminary data.</text>
</comment>
<accession>A0A839PWY8</accession>
<gene>
    <name evidence="1" type="ORF">FHW14_002789</name>
</gene>
<dbReference type="AlphaFoldDB" id="A0A839PWY8"/>